<dbReference type="InterPro" id="IPR044068">
    <property type="entry name" value="CB"/>
</dbReference>
<dbReference type="PANTHER" id="PTHR30349">
    <property type="entry name" value="PHAGE INTEGRASE-RELATED"/>
    <property type="match status" value="1"/>
</dbReference>
<dbReference type="PROSITE" id="PS51900">
    <property type="entry name" value="CB"/>
    <property type="match status" value="1"/>
</dbReference>
<reference evidence="8 9" key="2">
    <citation type="submission" date="2024-01" db="EMBL/GenBank/DDBJ databases">
        <authorList>
            <person name="Xie X."/>
        </authorList>
    </citation>
    <scope>NUCLEOTIDE SEQUENCE [LARGE SCALE GENOMIC DNA]</scope>
    <source>
        <strain evidence="8">SCUT-1</strain>
    </source>
</reference>
<dbReference type="Pfam" id="PF12167">
    <property type="entry name" value="Arm-DNA-bind_2"/>
    <property type="match status" value="1"/>
</dbReference>
<dbReference type="EMBL" id="JAYMYJ010000029">
    <property type="protein sequence ID" value="MEB4589978.1"/>
    <property type="molecule type" value="Genomic_DNA"/>
</dbReference>
<dbReference type="InterPro" id="IPR011010">
    <property type="entry name" value="DNA_brk_join_enz"/>
</dbReference>
<dbReference type="Pfam" id="PF00589">
    <property type="entry name" value="Phage_integrase"/>
    <property type="match status" value="1"/>
</dbReference>
<feature type="domain" description="Core-binding (CB)" evidence="7">
    <location>
        <begin position="83"/>
        <end position="162"/>
    </location>
</feature>
<protein>
    <submittedName>
        <fullName evidence="8">DUF3596 domain-containing protein</fullName>
    </submittedName>
</protein>
<name>A0ABU6CT42_9GAMM</name>
<evidence type="ECO:0000259" key="7">
    <source>
        <dbReference type="PROSITE" id="PS51900"/>
    </source>
</evidence>
<comment type="similarity">
    <text evidence="1">Belongs to the 'phage' integrase family.</text>
</comment>
<evidence type="ECO:0000259" key="6">
    <source>
        <dbReference type="PROSITE" id="PS51898"/>
    </source>
</evidence>
<dbReference type="RefSeq" id="WP_324693203.1">
    <property type="nucleotide sequence ID" value="NZ_JAYMYJ010000029.1"/>
</dbReference>
<dbReference type="Gene3D" id="1.10.150.130">
    <property type="match status" value="1"/>
</dbReference>
<dbReference type="CDD" id="cd01189">
    <property type="entry name" value="INT_ICEBs1_C_like"/>
    <property type="match status" value="1"/>
</dbReference>
<dbReference type="InterPro" id="IPR013762">
    <property type="entry name" value="Integrase-like_cat_sf"/>
</dbReference>
<reference evidence="9" key="1">
    <citation type="submission" date="2023-07" db="EMBL/GenBank/DDBJ databases">
        <title>The carbon used by Thiothrix.</title>
        <authorList>
            <person name="Chen L."/>
        </authorList>
    </citation>
    <scope>NUCLEOTIDE SEQUENCE [LARGE SCALE GENOMIC DNA]</scope>
</reference>
<dbReference type="InterPro" id="IPR004107">
    <property type="entry name" value="Integrase_SAM-like_N"/>
</dbReference>
<keyword evidence="9" id="KW-1185">Reference proteome</keyword>
<keyword evidence="3 5" id="KW-0238">DNA-binding</keyword>
<organism evidence="8 9">
    <name type="scientific">Candidatus Thiothrix phosphatis</name>
    <dbReference type="NCBI Taxonomy" id="3112415"/>
    <lineage>
        <taxon>Bacteria</taxon>
        <taxon>Pseudomonadati</taxon>
        <taxon>Pseudomonadota</taxon>
        <taxon>Gammaproteobacteria</taxon>
        <taxon>Thiotrichales</taxon>
        <taxon>Thiotrichaceae</taxon>
        <taxon>Thiothrix</taxon>
    </lineage>
</organism>
<evidence type="ECO:0000313" key="8">
    <source>
        <dbReference type="EMBL" id="MEB4589978.1"/>
    </source>
</evidence>
<dbReference type="InterPro" id="IPR050090">
    <property type="entry name" value="Tyrosine_recombinase_XerCD"/>
</dbReference>
<evidence type="ECO:0000256" key="3">
    <source>
        <dbReference type="ARBA" id="ARBA00023125"/>
    </source>
</evidence>
<evidence type="ECO:0000256" key="5">
    <source>
        <dbReference type="PROSITE-ProRule" id="PRU01248"/>
    </source>
</evidence>
<dbReference type="InterPro" id="IPR010998">
    <property type="entry name" value="Integrase_recombinase_N"/>
</dbReference>
<evidence type="ECO:0000313" key="9">
    <source>
        <dbReference type="Proteomes" id="UP001308005"/>
    </source>
</evidence>
<accession>A0ABU6CT42</accession>
<dbReference type="Gene3D" id="1.10.443.10">
    <property type="entry name" value="Intergrase catalytic core"/>
    <property type="match status" value="1"/>
</dbReference>
<dbReference type="Pfam" id="PF14659">
    <property type="entry name" value="Phage_int_SAM_3"/>
    <property type="match status" value="1"/>
</dbReference>
<gene>
    <name evidence="8" type="ORF">VSS37_03210</name>
</gene>
<evidence type="ECO:0000256" key="2">
    <source>
        <dbReference type="ARBA" id="ARBA00022908"/>
    </source>
</evidence>
<keyword evidence="4" id="KW-0233">DNA recombination</keyword>
<keyword evidence="2" id="KW-0229">DNA integration</keyword>
<dbReference type="PROSITE" id="PS51898">
    <property type="entry name" value="TYR_RECOMBINASE"/>
    <property type="match status" value="1"/>
</dbReference>
<evidence type="ECO:0000256" key="1">
    <source>
        <dbReference type="ARBA" id="ARBA00008857"/>
    </source>
</evidence>
<dbReference type="SUPFAM" id="SSF56349">
    <property type="entry name" value="DNA breaking-rejoining enzymes"/>
    <property type="match status" value="1"/>
</dbReference>
<proteinExistence type="inferred from homology"/>
<feature type="domain" description="Tyr recombinase" evidence="6">
    <location>
        <begin position="187"/>
        <end position="374"/>
    </location>
</feature>
<evidence type="ECO:0000256" key="4">
    <source>
        <dbReference type="ARBA" id="ARBA00023172"/>
    </source>
</evidence>
<dbReference type="PANTHER" id="PTHR30349:SF64">
    <property type="entry name" value="PROPHAGE INTEGRASE INTD-RELATED"/>
    <property type="match status" value="1"/>
</dbReference>
<dbReference type="InterPro" id="IPR002104">
    <property type="entry name" value="Integrase_catalytic"/>
</dbReference>
<dbReference type="Proteomes" id="UP001308005">
    <property type="component" value="Unassembled WGS sequence"/>
</dbReference>
<dbReference type="InterPro" id="IPR022000">
    <property type="entry name" value="Min27-like_integrase_DNA_bind"/>
</dbReference>
<comment type="caution">
    <text evidence="8">The sequence shown here is derived from an EMBL/GenBank/DDBJ whole genome shotgun (WGS) entry which is preliminary data.</text>
</comment>
<sequence>MARDGSGVKKASSTSIEITFQYRGVRCRERLKLSPTKENMKRARLHKAAIEDAILKGTFDYAVTFPESKRAHLFSDTPTPDNTRLADYLRSWLDMKSRELHSSTIDGYRKIFEGQIIPALGENTLEQVSRPKVREWISVSRASNKTISNILSPLRAALQDAVDDGLIEVNPLDGWKFRNKEAPRPRKQKDPFSADEQAAIISRLSGQGRNLVQFLFWSGIRTSEAVGLEWNDIDWIGRTAKISRAVTQASTVAESPKTKAGERTIKLLLPAFEALVHQKQFTYLAGSSVFHNPQTGRPWAGDQPIRKTLWVPTLKRAGVRYRNPYQTRHTFASMMISAGENIKWISAHLGHSDLTTTLRVYADWLDDADPEAGNRAVSVFAGRL</sequence>